<organism evidence="2 3">
    <name type="scientific">Penicillium fimorum</name>
    <dbReference type="NCBI Taxonomy" id="1882269"/>
    <lineage>
        <taxon>Eukaryota</taxon>
        <taxon>Fungi</taxon>
        <taxon>Dikarya</taxon>
        <taxon>Ascomycota</taxon>
        <taxon>Pezizomycotina</taxon>
        <taxon>Eurotiomycetes</taxon>
        <taxon>Eurotiomycetidae</taxon>
        <taxon>Eurotiales</taxon>
        <taxon>Aspergillaceae</taxon>
        <taxon>Penicillium</taxon>
    </lineage>
</organism>
<reference evidence="2" key="1">
    <citation type="submission" date="2022-12" db="EMBL/GenBank/DDBJ databases">
        <authorList>
            <person name="Petersen C."/>
        </authorList>
    </citation>
    <scope>NUCLEOTIDE SEQUENCE</scope>
    <source>
        <strain evidence="2">IBT 29495</strain>
    </source>
</reference>
<proteinExistence type="predicted"/>
<feature type="signal peptide" evidence="1">
    <location>
        <begin position="1"/>
        <end position="17"/>
    </location>
</feature>
<keyword evidence="1" id="KW-0732">Signal</keyword>
<dbReference type="AlphaFoldDB" id="A0A9W9XPR2"/>
<reference evidence="2" key="2">
    <citation type="journal article" date="2023" name="IMA Fungus">
        <title>Comparative genomic study of the Penicillium genus elucidates a diverse pangenome and 15 lateral gene transfer events.</title>
        <authorList>
            <person name="Petersen C."/>
            <person name="Sorensen T."/>
            <person name="Nielsen M.R."/>
            <person name="Sondergaard T.E."/>
            <person name="Sorensen J.L."/>
            <person name="Fitzpatrick D.A."/>
            <person name="Frisvad J.C."/>
            <person name="Nielsen K.L."/>
        </authorList>
    </citation>
    <scope>NUCLEOTIDE SEQUENCE</scope>
    <source>
        <strain evidence="2">IBT 29495</strain>
    </source>
</reference>
<evidence type="ECO:0000256" key="1">
    <source>
        <dbReference type="SAM" id="SignalP"/>
    </source>
</evidence>
<evidence type="ECO:0000313" key="3">
    <source>
        <dbReference type="Proteomes" id="UP001149954"/>
    </source>
</evidence>
<accession>A0A9W9XPR2</accession>
<protein>
    <submittedName>
        <fullName evidence="2">Uncharacterized protein</fullName>
    </submittedName>
</protein>
<dbReference type="EMBL" id="JAPWDS010000005">
    <property type="protein sequence ID" value="KAJ5496485.1"/>
    <property type="molecule type" value="Genomic_DNA"/>
</dbReference>
<dbReference type="Proteomes" id="UP001149954">
    <property type="component" value="Unassembled WGS sequence"/>
</dbReference>
<feature type="chain" id="PRO_5040730862" evidence="1">
    <location>
        <begin position="18"/>
        <end position="213"/>
    </location>
</feature>
<comment type="caution">
    <text evidence="2">The sequence shown here is derived from an EMBL/GenBank/DDBJ whole genome shotgun (WGS) entry which is preliminary data.</text>
</comment>
<sequence length="213" mass="23540">MHFELVALAHPAISVTGLAVAQGGAIQSNPSSNNPSSSNTQEVYKTHIIGPTAVPSPPCPDPLSYSYSSHYWNMIRKGSPVVIYQKICLDEDPAKDHGTDIHVEKGCVLFGDSKYCARSPSEAKKRINRPYRLDADVTAFSIFHIEMYAMFDGENKDDTVIPLCHLALDWPADWGDLDFTAENCITDRTGKWVECCLELGNGNIHTVPNPYVR</sequence>
<name>A0A9W9XPR2_9EURO</name>
<dbReference type="OrthoDB" id="3257981at2759"/>
<gene>
    <name evidence="2" type="ORF">N7463_008472</name>
</gene>
<keyword evidence="3" id="KW-1185">Reference proteome</keyword>
<evidence type="ECO:0000313" key="2">
    <source>
        <dbReference type="EMBL" id="KAJ5496485.1"/>
    </source>
</evidence>